<dbReference type="InterPro" id="IPR013783">
    <property type="entry name" value="Ig-like_fold"/>
</dbReference>
<keyword evidence="3 7" id="KW-0597">Phosphoprotein</keyword>
<feature type="domain" description="Histidine kinase" evidence="11">
    <location>
        <begin position="864"/>
        <end position="1081"/>
    </location>
</feature>
<dbReference type="InterPro" id="IPR018062">
    <property type="entry name" value="HTH_AraC-typ_CS"/>
</dbReference>
<evidence type="ECO:0000256" key="4">
    <source>
        <dbReference type="ARBA" id="ARBA00023015"/>
    </source>
</evidence>
<protein>
    <recommendedName>
        <fullName evidence="2">histidine kinase</fullName>
        <ecNumber evidence="2">2.7.13.3</ecNumber>
    </recommendedName>
</protein>
<keyword evidence="14" id="KW-1185">Reference proteome</keyword>
<dbReference type="InterPro" id="IPR011123">
    <property type="entry name" value="Y_Y_Y"/>
</dbReference>
<dbReference type="Pfam" id="PF07494">
    <property type="entry name" value="Reg_prop"/>
    <property type="match status" value="3"/>
</dbReference>
<evidence type="ECO:0000256" key="9">
    <source>
        <dbReference type="SAM" id="SignalP"/>
    </source>
</evidence>
<evidence type="ECO:0000259" key="12">
    <source>
        <dbReference type="PROSITE" id="PS50110"/>
    </source>
</evidence>
<feature type="domain" description="HTH araC/xylS-type" evidence="10">
    <location>
        <begin position="1267"/>
        <end position="1366"/>
    </location>
</feature>
<dbReference type="InterPro" id="IPR004358">
    <property type="entry name" value="Sig_transdc_His_kin-like_C"/>
</dbReference>
<dbReference type="SMART" id="SM00448">
    <property type="entry name" value="REC"/>
    <property type="match status" value="1"/>
</dbReference>
<proteinExistence type="predicted"/>
<evidence type="ECO:0000259" key="10">
    <source>
        <dbReference type="PROSITE" id="PS01124"/>
    </source>
</evidence>
<dbReference type="Pfam" id="PF00512">
    <property type="entry name" value="HisKA"/>
    <property type="match status" value="1"/>
</dbReference>
<feature type="signal peptide" evidence="9">
    <location>
        <begin position="1"/>
        <end position="21"/>
    </location>
</feature>
<dbReference type="SUPFAM" id="SSF47384">
    <property type="entry name" value="Homodimeric domain of signal transducing histidine kinase"/>
    <property type="match status" value="1"/>
</dbReference>
<comment type="caution">
    <text evidence="13">The sequence shown here is derived from an EMBL/GenBank/DDBJ whole genome shotgun (WGS) entry which is preliminary data.</text>
</comment>
<comment type="catalytic activity">
    <reaction evidence="1">
        <text>ATP + protein L-histidine = ADP + protein N-phospho-L-histidine.</text>
        <dbReference type="EC" id="2.7.13.3"/>
    </reaction>
</comment>
<keyword evidence="8" id="KW-0175">Coiled coil</keyword>
<dbReference type="SUPFAM" id="SSF63829">
    <property type="entry name" value="Calcium-dependent phosphotriesterase"/>
    <property type="match status" value="2"/>
</dbReference>
<dbReference type="PROSITE" id="PS50110">
    <property type="entry name" value="RESPONSE_REGULATORY"/>
    <property type="match status" value="1"/>
</dbReference>
<dbReference type="PANTHER" id="PTHR43547:SF2">
    <property type="entry name" value="HYBRID SIGNAL TRANSDUCTION HISTIDINE KINASE C"/>
    <property type="match status" value="1"/>
</dbReference>
<dbReference type="InterPro" id="IPR001789">
    <property type="entry name" value="Sig_transdc_resp-reg_receiver"/>
</dbReference>
<keyword evidence="5" id="KW-0238">DNA-binding</keyword>
<dbReference type="RefSeq" id="WP_237852461.1">
    <property type="nucleotide sequence ID" value="NZ_JAKLWS010000003.1"/>
</dbReference>
<dbReference type="PANTHER" id="PTHR43547">
    <property type="entry name" value="TWO-COMPONENT HISTIDINE KINASE"/>
    <property type="match status" value="1"/>
</dbReference>
<evidence type="ECO:0000256" key="5">
    <source>
        <dbReference type="ARBA" id="ARBA00023125"/>
    </source>
</evidence>
<dbReference type="InterPro" id="IPR015943">
    <property type="entry name" value="WD40/YVTN_repeat-like_dom_sf"/>
</dbReference>
<dbReference type="CDD" id="cd00082">
    <property type="entry name" value="HisKA"/>
    <property type="match status" value="1"/>
</dbReference>
<keyword evidence="4" id="KW-0805">Transcription regulation</keyword>
<gene>
    <name evidence="13" type="ORF">L6773_03500</name>
</gene>
<dbReference type="Gene3D" id="1.10.10.60">
    <property type="entry name" value="Homeodomain-like"/>
    <property type="match status" value="1"/>
</dbReference>
<reference evidence="13" key="2">
    <citation type="submission" date="2024-05" db="EMBL/GenBank/DDBJ databases">
        <title>Rhodohalobacter halophilus gen. nov., sp. nov., a moderately halophilic member of the family Balneolaceae.</title>
        <authorList>
            <person name="Xia J."/>
        </authorList>
    </citation>
    <scope>NUCLEOTIDE SEQUENCE</scope>
    <source>
        <strain evidence="13">WB101</strain>
    </source>
</reference>
<evidence type="ECO:0000259" key="11">
    <source>
        <dbReference type="PROSITE" id="PS50109"/>
    </source>
</evidence>
<dbReference type="SMART" id="SM00342">
    <property type="entry name" value="HTH_ARAC"/>
    <property type="match status" value="1"/>
</dbReference>
<dbReference type="Gene3D" id="2.130.10.10">
    <property type="entry name" value="YVTN repeat-like/Quinoprotein amine dehydrogenase"/>
    <property type="match status" value="3"/>
</dbReference>
<dbReference type="EMBL" id="JAKLWS010000003">
    <property type="protein sequence ID" value="MCG2587617.1"/>
    <property type="molecule type" value="Genomic_DNA"/>
</dbReference>
<dbReference type="SUPFAM" id="SSF46689">
    <property type="entry name" value="Homeodomain-like"/>
    <property type="match status" value="1"/>
</dbReference>
<accession>A0ABS9K9Y0</accession>
<dbReference type="InterPro" id="IPR036097">
    <property type="entry name" value="HisK_dim/P_sf"/>
</dbReference>
<dbReference type="Pfam" id="PF07495">
    <property type="entry name" value="Y_Y_Y"/>
    <property type="match status" value="1"/>
</dbReference>
<keyword evidence="13" id="KW-0547">Nucleotide-binding</keyword>
<evidence type="ECO:0000256" key="6">
    <source>
        <dbReference type="ARBA" id="ARBA00023163"/>
    </source>
</evidence>
<dbReference type="InterPro" id="IPR005467">
    <property type="entry name" value="His_kinase_dom"/>
</dbReference>
<dbReference type="SMART" id="SM00388">
    <property type="entry name" value="HisKA"/>
    <property type="match status" value="1"/>
</dbReference>
<dbReference type="SMART" id="SM00387">
    <property type="entry name" value="HATPase_c"/>
    <property type="match status" value="1"/>
</dbReference>
<keyword evidence="9" id="KW-0732">Signal</keyword>
<dbReference type="SUPFAM" id="SSF55874">
    <property type="entry name" value="ATPase domain of HSP90 chaperone/DNA topoisomerase II/histidine kinase"/>
    <property type="match status" value="1"/>
</dbReference>
<evidence type="ECO:0000256" key="8">
    <source>
        <dbReference type="SAM" id="Coils"/>
    </source>
</evidence>
<name>A0ABS9K9Y0_9BACT</name>
<dbReference type="Proteomes" id="UP001165366">
    <property type="component" value="Unassembled WGS sequence"/>
</dbReference>
<dbReference type="PROSITE" id="PS00041">
    <property type="entry name" value="HTH_ARAC_FAMILY_1"/>
    <property type="match status" value="1"/>
</dbReference>
<feature type="domain" description="Response regulatory" evidence="12">
    <location>
        <begin position="1120"/>
        <end position="1235"/>
    </location>
</feature>
<dbReference type="EC" id="2.7.13.3" evidence="2"/>
<dbReference type="Gene3D" id="3.40.50.2300">
    <property type="match status" value="1"/>
</dbReference>
<dbReference type="PRINTS" id="PR00344">
    <property type="entry name" value="BCTRLSENSOR"/>
</dbReference>
<dbReference type="PROSITE" id="PS50109">
    <property type="entry name" value="HIS_KIN"/>
    <property type="match status" value="1"/>
</dbReference>
<dbReference type="Pfam" id="PF02518">
    <property type="entry name" value="HATPase_c"/>
    <property type="match status" value="1"/>
</dbReference>
<dbReference type="InterPro" id="IPR011110">
    <property type="entry name" value="Reg_prop"/>
</dbReference>
<evidence type="ECO:0000256" key="2">
    <source>
        <dbReference type="ARBA" id="ARBA00012438"/>
    </source>
</evidence>
<evidence type="ECO:0000256" key="7">
    <source>
        <dbReference type="PROSITE-ProRule" id="PRU00169"/>
    </source>
</evidence>
<dbReference type="Pfam" id="PF00072">
    <property type="entry name" value="Response_reg"/>
    <property type="match status" value="1"/>
</dbReference>
<dbReference type="CDD" id="cd00146">
    <property type="entry name" value="PKD"/>
    <property type="match status" value="1"/>
</dbReference>
<dbReference type="SUPFAM" id="SSF52172">
    <property type="entry name" value="CheY-like"/>
    <property type="match status" value="1"/>
</dbReference>
<dbReference type="InterPro" id="IPR018060">
    <property type="entry name" value="HTH_AraC"/>
</dbReference>
<feature type="modified residue" description="4-aspartylphosphate" evidence="7">
    <location>
        <position position="1168"/>
    </location>
</feature>
<dbReference type="GO" id="GO:0005524">
    <property type="term" value="F:ATP binding"/>
    <property type="evidence" value="ECO:0007669"/>
    <property type="project" value="UniProtKB-KW"/>
</dbReference>
<feature type="chain" id="PRO_5047055468" description="histidine kinase" evidence="9">
    <location>
        <begin position="22"/>
        <end position="1368"/>
    </location>
</feature>
<evidence type="ECO:0000313" key="14">
    <source>
        <dbReference type="Proteomes" id="UP001165366"/>
    </source>
</evidence>
<keyword evidence="6" id="KW-0804">Transcription</keyword>
<keyword evidence="13" id="KW-0067">ATP-binding</keyword>
<dbReference type="InterPro" id="IPR036890">
    <property type="entry name" value="HATPase_C_sf"/>
</dbReference>
<organism evidence="13 14">
    <name type="scientific">Rhodohalobacter sulfatireducens</name>
    <dbReference type="NCBI Taxonomy" id="2911366"/>
    <lineage>
        <taxon>Bacteria</taxon>
        <taxon>Pseudomonadati</taxon>
        <taxon>Balneolota</taxon>
        <taxon>Balneolia</taxon>
        <taxon>Balneolales</taxon>
        <taxon>Balneolaceae</taxon>
        <taxon>Rhodohalobacter</taxon>
    </lineage>
</organism>
<reference evidence="13" key="1">
    <citation type="submission" date="2022-01" db="EMBL/GenBank/DDBJ databases">
        <authorList>
            <person name="Wang Y."/>
        </authorList>
    </citation>
    <scope>NUCLEOTIDE SEQUENCE</scope>
    <source>
        <strain evidence="13">WB101</strain>
    </source>
</reference>
<dbReference type="Gene3D" id="1.10.287.130">
    <property type="match status" value="1"/>
</dbReference>
<sequence>MISLIKGICILLFLQALNGYAQQPAFRHLTIDDGLSQNAVYSILKDSQGFMWFGTKDGLNRYDGRNFVVYQHNPFDSTTISDAFVMKLYEDSRGLIWTGSLSGEINVFHRESDVFQRISLLNDNGEKINSNEITEIIEGSDGTMWIGTIGDGLLNVIFDQNIENSYTFKQYLNDPNNELSLSSNIVSNLLIDENETLWVGTENGINKFHADSERFTRTIFETKHPEAPRTSGDYKICSIHLSKKGNDFWIGTQSGMVQFDRNSGNYEFYPHMYEVHRYGWGSVNRIAEDEIGHLWLGTAGGLMRFDPSTKQYTYYRHEPLNPESISHNLISSLLIDDTGILWAGTSGLGINILDFKANRFPTLTRTPDSSSRITGFSIRSILEDNSGDVWISADVLYRWNRETEELTSFETISDRPDDFGNTDAYSMIQATDGYLWTASARGLFRYDPVSNESRLYNHTLENIDGQLYPEVNAVFEDRDSTLWIATRNHFSKMIDREAGTFKHYRFNSSGPSNNSPRPVIFQDLDGIFWIGTANGLIRFDSSGETFTAFQNNPDQPNSLSNNLIKSILEDPVHPETTLWIGTSGGLNKFDYRAGIFEHFTEEDGLPNEVVYGILPDEAGNLWLSTNKGLSRFNPQSETFRNYDVFDGLQSNEFNTGAYFRSKSGELFFGGIQGLNYFYPDEIKDNPHEPPVVLTSLKIGDEMIYFKSNPDLLEASVSESDKLTLSYRDDVITFGFAALDYSAPGKNKYAYKLDGFNDEWISSGNLASATYTNLPHGEYTFRVKGSNNDGVWNEDGLALAVIVTSPWWQTWWAYGIYGILMLSLLYGARRYELNRFNLKNQLEIERIQTDTLRNLDHLKSHFFANISHEFRTPLTLIIGQIETLIGTEVGQKEKQKLESVNRNAERLLELINQLLDLSKLEAGKMQLDAEPLNIVSFLKNLLYSFESLAESKNISLNFSSVQADIKISFDADKLEKVFFNLLSNAFKFTGAGGRIDLSIGLKNAGFVEIVLRDSGIGISEDRLIHIFDRFYQVDTSNTRKYEGTGIGLSLAYELVKLHNGTLEVESKVDVGTEFIIQLPFEDDLIPAQSDVMISKRRSAETGSSKLEIPDFDALLSEHDEMILIVEDNAEVRSFIREQLEADYKILEAANGQEGIAISRRTIPDLIITDLMMPELDGYQFSEKVRSDVKTSHIPIIMLTAKAGLDPKIEGLEIGIDAYLTKPFHVKELQTRVKALIDQRKNLKEQFSRATYFKPSTITKSSVDQTFLKKAIEIIETHICDDDFRVEHFAESLNMSTSQLNRKLNALIDQPAGTFIRSIRLQRSAELLNQTDKTIAEICYEVGFNDQAYFSRAFKKQYGKSPSTFRKLSI</sequence>
<dbReference type="Pfam" id="PF12833">
    <property type="entry name" value="HTH_18"/>
    <property type="match status" value="1"/>
</dbReference>
<dbReference type="SUPFAM" id="SSF101898">
    <property type="entry name" value="NHL repeat"/>
    <property type="match status" value="1"/>
</dbReference>
<feature type="coiled-coil region" evidence="8">
    <location>
        <begin position="889"/>
        <end position="916"/>
    </location>
</feature>
<evidence type="ECO:0000256" key="3">
    <source>
        <dbReference type="ARBA" id="ARBA00022553"/>
    </source>
</evidence>
<dbReference type="PROSITE" id="PS01124">
    <property type="entry name" value="HTH_ARAC_FAMILY_2"/>
    <property type="match status" value="1"/>
</dbReference>
<dbReference type="InterPro" id="IPR003594">
    <property type="entry name" value="HATPase_dom"/>
</dbReference>
<dbReference type="InterPro" id="IPR003661">
    <property type="entry name" value="HisK_dim/P_dom"/>
</dbReference>
<dbReference type="Gene3D" id="2.60.40.10">
    <property type="entry name" value="Immunoglobulins"/>
    <property type="match status" value="1"/>
</dbReference>
<dbReference type="Gene3D" id="3.30.565.10">
    <property type="entry name" value="Histidine kinase-like ATPase, C-terminal domain"/>
    <property type="match status" value="1"/>
</dbReference>
<evidence type="ECO:0000313" key="13">
    <source>
        <dbReference type="EMBL" id="MCG2587617.1"/>
    </source>
</evidence>
<dbReference type="InterPro" id="IPR009057">
    <property type="entry name" value="Homeodomain-like_sf"/>
</dbReference>
<evidence type="ECO:0000256" key="1">
    <source>
        <dbReference type="ARBA" id="ARBA00000085"/>
    </source>
</evidence>
<dbReference type="InterPro" id="IPR011006">
    <property type="entry name" value="CheY-like_superfamily"/>
</dbReference>